<evidence type="ECO:0000256" key="2">
    <source>
        <dbReference type="ARBA" id="ARBA00029447"/>
    </source>
</evidence>
<feature type="chain" id="PRO_5038605004" description="X-X-X-Leu-X-X-Gly heptad repeats" evidence="3">
    <location>
        <begin position="24"/>
        <end position="650"/>
    </location>
</feature>
<dbReference type="PANTHER" id="PTHR43531:SF11">
    <property type="entry name" value="METHYL-ACCEPTING CHEMOTAXIS PROTEIN 3"/>
    <property type="match status" value="1"/>
</dbReference>
<evidence type="ECO:0008006" key="6">
    <source>
        <dbReference type="Google" id="ProtNLM"/>
    </source>
</evidence>
<dbReference type="InterPro" id="IPR051310">
    <property type="entry name" value="MCP_chemotaxis"/>
</dbReference>
<dbReference type="PROSITE" id="PS51257">
    <property type="entry name" value="PROKAR_LIPOPROTEIN"/>
    <property type="match status" value="1"/>
</dbReference>
<comment type="caution">
    <text evidence="4">The sequence shown here is derived from an EMBL/GenBank/DDBJ whole genome shotgun (WGS) entry which is preliminary data.</text>
</comment>
<dbReference type="NCBIfam" id="TIGR03057">
    <property type="entry name" value="xxxLxxG_by_4"/>
    <property type="match status" value="5"/>
</dbReference>
<keyword evidence="3" id="KW-0732">Signal</keyword>
<evidence type="ECO:0000313" key="5">
    <source>
        <dbReference type="Proteomes" id="UP000295710"/>
    </source>
</evidence>
<dbReference type="InterPro" id="IPR011049">
    <property type="entry name" value="Serralysin-like_metalloprot_C"/>
</dbReference>
<evidence type="ECO:0000256" key="3">
    <source>
        <dbReference type="SAM" id="SignalP"/>
    </source>
</evidence>
<dbReference type="AlphaFoldDB" id="A0A4R4FLT5"/>
<evidence type="ECO:0000256" key="1">
    <source>
        <dbReference type="ARBA" id="ARBA00022500"/>
    </source>
</evidence>
<keyword evidence="5" id="KW-1185">Reference proteome</keyword>
<keyword evidence="1" id="KW-0145">Chemotaxis</keyword>
<organism evidence="4 5">
    <name type="scientific">Extibacter muris</name>
    <dbReference type="NCBI Taxonomy" id="1796622"/>
    <lineage>
        <taxon>Bacteria</taxon>
        <taxon>Bacillati</taxon>
        <taxon>Bacillota</taxon>
        <taxon>Clostridia</taxon>
        <taxon>Lachnospirales</taxon>
        <taxon>Lachnospiraceae</taxon>
        <taxon>Extibacter</taxon>
    </lineage>
</organism>
<dbReference type="GO" id="GO:0006935">
    <property type="term" value="P:chemotaxis"/>
    <property type="evidence" value="ECO:0007669"/>
    <property type="project" value="UniProtKB-KW"/>
</dbReference>
<comment type="similarity">
    <text evidence="2">Belongs to the methyl-accepting chemotaxis (MCP) protein family.</text>
</comment>
<name>A0A4R4FLT5_9FIRM</name>
<dbReference type="Proteomes" id="UP000295710">
    <property type="component" value="Unassembled WGS sequence"/>
</dbReference>
<dbReference type="PANTHER" id="PTHR43531">
    <property type="entry name" value="PROTEIN ICFG"/>
    <property type="match status" value="1"/>
</dbReference>
<reference evidence="4 5" key="1">
    <citation type="journal article" date="2016" name="Nat. Microbiol.">
        <title>The Mouse Intestinal Bacterial Collection (miBC) provides host-specific insight into cultured diversity and functional potential of the gut microbiota.</title>
        <authorList>
            <person name="Lagkouvardos I."/>
            <person name="Pukall R."/>
            <person name="Abt B."/>
            <person name="Foesel B.U."/>
            <person name="Meier-Kolthoff J.P."/>
            <person name="Kumar N."/>
            <person name="Bresciani A."/>
            <person name="Martinez I."/>
            <person name="Just S."/>
            <person name="Ziegler C."/>
            <person name="Brugiroux S."/>
            <person name="Garzetti D."/>
            <person name="Wenning M."/>
            <person name="Bui T.P."/>
            <person name="Wang J."/>
            <person name="Hugenholtz F."/>
            <person name="Plugge C.M."/>
            <person name="Peterson D.A."/>
            <person name="Hornef M.W."/>
            <person name="Baines J.F."/>
            <person name="Smidt H."/>
            <person name="Walter J."/>
            <person name="Kristiansen K."/>
            <person name="Nielsen H.B."/>
            <person name="Haller D."/>
            <person name="Overmann J."/>
            <person name="Stecher B."/>
            <person name="Clavel T."/>
        </authorList>
    </citation>
    <scope>NUCLEOTIDE SEQUENCE [LARGE SCALE GENOMIC DNA]</scope>
    <source>
        <strain evidence="4 5">DSM 28560</strain>
    </source>
</reference>
<accession>A0A4R4FLT5</accession>
<dbReference type="Gene3D" id="1.10.287.950">
    <property type="entry name" value="Methyl-accepting chemotaxis protein"/>
    <property type="match status" value="1"/>
</dbReference>
<gene>
    <name evidence="4" type="ORF">E1963_01580</name>
</gene>
<dbReference type="SUPFAM" id="SSF101967">
    <property type="entry name" value="Adhesin YadA, collagen-binding domain"/>
    <property type="match status" value="1"/>
</dbReference>
<dbReference type="EMBL" id="SMMX01000001">
    <property type="protein sequence ID" value="TDA23516.1"/>
    <property type="molecule type" value="Genomic_DNA"/>
</dbReference>
<feature type="signal peptide" evidence="3">
    <location>
        <begin position="1"/>
        <end position="23"/>
    </location>
</feature>
<dbReference type="InterPro" id="IPR023908">
    <property type="entry name" value="xxxLxxG_rpt"/>
</dbReference>
<proteinExistence type="inferred from homology"/>
<protein>
    <recommendedName>
        <fullName evidence="6">X-X-X-Leu-X-X-Gly heptad repeats</fullName>
    </recommendedName>
</protein>
<evidence type="ECO:0000313" key="4">
    <source>
        <dbReference type="EMBL" id="TDA23516.1"/>
    </source>
</evidence>
<sequence>MRKSRKNKIMAGSMALVMAVSMAGVSCWHNMAAVEVKAADEDVETLKKAASEALGDTDTKTDGVYKDETVYVKADAAGKVTDTTVSEWLKNPGSGVLEDTTGLKDIKNVKGDETFTEKGEDAVTWDAEGNDIYYQGRSEEPLPVDVTITYKLDGKKISAKKLEGKSGKLEIHIDYKNHSRQTVQVDGKDVEMYTPFTMVTALLLPTDQYKNVTVDSGKIVSDADKDIVLGLGFPGLTENLNLQDVDVEIPESVTITADVKKVSVGTTITVVSADLLDKFGLNDVNDFDSFSDSIDELSDAASQLKDGSRTLADGVNTLNSKTGDLKSGVNELADGVNAYAGGVSQLAHGSSEVAAGAQKLKDGATQAQQGIHDAKTGADALVAGYDDQSTGAVVAANALSSNLSALSQKLGSGSISVELTDAQKAEISAAANAMAQAAAQNITDDMFTTMGTTRDAYIQNLAAAFVPALTEKITAVAQNAASTTSSAIKGPVDQLAGVAQKLAGGVGELRNGTASLQAGLGRLSDGSAELVNGTADLYDGAAALKQGAAALNEKSSLLITGTSKLKDGSSQMGTGVSQLADGAGTLADGMSEFKADGIDKLTEVFKGDIEGVTSRINAMMTLGQNYRSFGGIKDGMDGSTKFIIETEAAE</sequence>